<evidence type="ECO:0000256" key="1">
    <source>
        <dbReference type="ARBA" id="ARBA00004651"/>
    </source>
</evidence>
<dbReference type="GO" id="GO:0005886">
    <property type="term" value="C:plasma membrane"/>
    <property type="evidence" value="ECO:0007669"/>
    <property type="project" value="UniProtKB-SubCell"/>
</dbReference>
<feature type="transmembrane region" description="Helical" evidence="8">
    <location>
        <begin position="12"/>
        <end position="31"/>
    </location>
</feature>
<evidence type="ECO:0000256" key="2">
    <source>
        <dbReference type="ARBA" id="ARBA00007935"/>
    </source>
</evidence>
<name>A0A1G9R3Y0_9BACI</name>
<sequence length="679" mass="71831">MNDAFWNKWLKTALTFGGGAVLLILLMFLHINQGSVDLSWRVVWDALVAPEDIIEHHTVRYLRLPRAVMGILAGGSLAVSGVILQTITKNPLASASTLGIHSGTYFAVVVSAIFLPASLPLQGLFAAFFGGLFTALLVYGLAGGASANPVRMVLAGMVVTIMFSSFTSVLQIFYENETAGLFLWGAGTLVQNDWSGVQFSMPLILTGMVVTFLLAKQLDIFRMGEDVAASLGQQVGRIRMIALLAAVLLTAVTVSVVGPIGFVGLIAPHLIKLLGFRNHFALVTASFIWGANVLLGADVLARWVDPSFSELPVGAITALIGAPWLIWLVLRNRSRQYGEKNTAMIAGSVRLPFQGGWFIAILAMLLVFAIVVGAATGNSGIQLTQSFSAVFDGGQEFLRNMIFQLRIPRLLVAALSGGLLAVSGFVFQGVLRNPLADPSVIGITSGAGVGALLVIFSAFSATFIPLGAFLGALAAFLVVMGLSYRANFQPSLLALLGIGVSAFGSAIIQIVVVQADMAVASALTWLSGSTYAKSWEALLYYLLGPMLVLVPILYLQIRNLNVLSLGDETAKGLGMKVSRTRFYMALIASLLAAASVSAVGTISFVGLLAPHAARILLGSGHKHLLPASALIGAILLVIADILSRTLLVPKEIPSGILVALIGAPYFLWLMYRSSHAKKA</sequence>
<feature type="transmembrane region" description="Helical" evidence="8">
    <location>
        <begin position="98"/>
        <end position="117"/>
    </location>
</feature>
<keyword evidence="5 8" id="KW-0812">Transmembrane</keyword>
<feature type="transmembrane region" description="Helical" evidence="8">
    <location>
        <begin position="279"/>
        <end position="301"/>
    </location>
</feature>
<feature type="transmembrane region" description="Helical" evidence="8">
    <location>
        <begin position="624"/>
        <end position="646"/>
    </location>
</feature>
<reference evidence="10" key="1">
    <citation type="submission" date="2016-10" db="EMBL/GenBank/DDBJ databases">
        <authorList>
            <person name="Varghese N."/>
            <person name="Submissions S."/>
        </authorList>
    </citation>
    <scope>NUCLEOTIDE SEQUENCE [LARGE SCALE GENOMIC DNA]</scope>
    <source>
        <strain evidence="10">CGMCC 1.6199</strain>
    </source>
</reference>
<feature type="transmembrane region" description="Helical" evidence="8">
    <location>
        <begin position="439"/>
        <end position="459"/>
    </location>
</feature>
<gene>
    <name evidence="9" type="ORF">SAMN05216244_1789</name>
</gene>
<feature type="transmembrane region" description="Helical" evidence="8">
    <location>
        <begin position="241"/>
        <end position="267"/>
    </location>
</feature>
<dbReference type="STRING" id="482461.SAMN05216244_1789"/>
<feature type="transmembrane region" description="Helical" evidence="8">
    <location>
        <begin position="538"/>
        <end position="557"/>
    </location>
</feature>
<evidence type="ECO:0000256" key="8">
    <source>
        <dbReference type="SAM" id="Phobius"/>
    </source>
</evidence>
<comment type="similarity">
    <text evidence="2">Belongs to the binding-protein-dependent transport system permease family. FecCD subfamily.</text>
</comment>
<dbReference type="InterPro" id="IPR000522">
    <property type="entry name" value="ABC_transptr_permease_BtuC"/>
</dbReference>
<evidence type="ECO:0000256" key="6">
    <source>
        <dbReference type="ARBA" id="ARBA00022989"/>
    </source>
</evidence>
<dbReference type="Proteomes" id="UP000182347">
    <property type="component" value="Unassembled WGS sequence"/>
</dbReference>
<dbReference type="SUPFAM" id="SSF81345">
    <property type="entry name" value="ABC transporter involved in vitamin B12 uptake, BtuC"/>
    <property type="match status" value="2"/>
</dbReference>
<evidence type="ECO:0000256" key="4">
    <source>
        <dbReference type="ARBA" id="ARBA00022475"/>
    </source>
</evidence>
<feature type="transmembrane region" description="Helical" evidence="8">
    <location>
        <begin position="123"/>
        <end position="142"/>
    </location>
</feature>
<dbReference type="EMBL" id="FNHF01000002">
    <property type="protein sequence ID" value="SDM17557.1"/>
    <property type="molecule type" value="Genomic_DNA"/>
</dbReference>
<dbReference type="AlphaFoldDB" id="A0A1G9R3Y0"/>
<dbReference type="Gene3D" id="1.10.3470.10">
    <property type="entry name" value="ABC transporter involved in vitamin B12 uptake, BtuC"/>
    <property type="match status" value="2"/>
</dbReference>
<feature type="transmembrane region" description="Helical" evidence="8">
    <location>
        <begin position="154"/>
        <end position="174"/>
    </location>
</feature>
<feature type="transmembrane region" description="Helical" evidence="8">
    <location>
        <begin position="582"/>
        <end position="612"/>
    </location>
</feature>
<keyword evidence="6 8" id="KW-1133">Transmembrane helix</keyword>
<organism evidence="9 10">
    <name type="scientific">Sediminibacillus halophilus</name>
    <dbReference type="NCBI Taxonomy" id="482461"/>
    <lineage>
        <taxon>Bacteria</taxon>
        <taxon>Bacillati</taxon>
        <taxon>Bacillota</taxon>
        <taxon>Bacilli</taxon>
        <taxon>Bacillales</taxon>
        <taxon>Bacillaceae</taxon>
        <taxon>Sediminibacillus</taxon>
    </lineage>
</organism>
<keyword evidence="7 8" id="KW-0472">Membrane</keyword>
<evidence type="ECO:0000313" key="9">
    <source>
        <dbReference type="EMBL" id="SDM17557.1"/>
    </source>
</evidence>
<feature type="transmembrane region" description="Helical" evidence="8">
    <location>
        <begin position="357"/>
        <end position="377"/>
    </location>
</feature>
<keyword evidence="3" id="KW-0813">Transport</keyword>
<evidence type="ECO:0000256" key="3">
    <source>
        <dbReference type="ARBA" id="ARBA00022448"/>
    </source>
</evidence>
<dbReference type="PANTHER" id="PTHR30472:SF25">
    <property type="entry name" value="ABC TRANSPORTER PERMEASE PROTEIN MJ0876-RELATED"/>
    <property type="match status" value="1"/>
</dbReference>
<keyword evidence="4" id="KW-1003">Cell membrane</keyword>
<evidence type="ECO:0000313" key="10">
    <source>
        <dbReference type="Proteomes" id="UP000182347"/>
    </source>
</evidence>
<keyword evidence="10" id="KW-1185">Reference proteome</keyword>
<protein>
    <submittedName>
        <fullName evidence="9">Iron complex transport system permease protein</fullName>
    </submittedName>
</protein>
<dbReference type="OrthoDB" id="9811721at2"/>
<feature type="transmembrane region" description="Helical" evidence="8">
    <location>
        <begin position="652"/>
        <end position="671"/>
    </location>
</feature>
<evidence type="ECO:0000256" key="5">
    <source>
        <dbReference type="ARBA" id="ARBA00022692"/>
    </source>
</evidence>
<feature type="transmembrane region" description="Helical" evidence="8">
    <location>
        <begin position="194"/>
        <end position="215"/>
    </location>
</feature>
<proteinExistence type="inferred from homology"/>
<dbReference type="PANTHER" id="PTHR30472">
    <property type="entry name" value="FERRIC ENTEROBACTIN TRANSPORT SYSTEM PERMEASE PROTEIN"/>
    <property type="match status" value="1"/>
</dbReference>
<dbReference type="FunFam" id="1.10.3470.10:FF:000001">
    <property type="entry name" value="Vitamin B12 ABC transporter permease BtuC"/>
    <property type="match status" value="2"/>
</dbReference>
<comment type="subcellular location">
    <subcellularLocation>
        <location evidence="1">Cell membrane</location>
        <topology evidence="1">Multi-pass membrane protein</topology>
    </subcellularLocation>
</comment>
<dbReference type="GO" id="GO:0022857">
    <property type="term" value="F:transmembrane transporter activity"/>
    <property type="evidence" value="ECO:0007669"/>
    <property type="project" value="InterPro"/>
</dbReference>
<feature type="transmembrane region" description="Helical" evidence="8">
    <location>
        <begin position="67"/>
        <end position="86"/>
    </location>
</feature>
<dbReference type="InterPro" id="IPR037294">
    <property type="entry name" value="ABC_BtuC-like"/>
</dbReference>
<dbReference type="GO" id="GO:0033214">
    <property type="term" value="P:siderophore-iron import into cell"/>
    <property type="evidence" value="ECO:0007669"/>
    <property type="project" value="TreeGrafter"/>
</dbReference>
<evidence type="ECO:0000256" key="7">
    <source>
        <dbReference type="ARBA" id="ARBA00023136"/>
    </source>
</evidence>
<feature type="transmembrane region" description="Helical" evidence="8">
    <location>
        <begin position="407"/>
        <end position="427"/>
    </location>
</feature>
<dbReference type="RefSeq" id="WP_074598494.1">
    <property type="nucleotide sequence ID" value="NZ_FNHF01000002.1"/>
</dbReference>
<feature type="transmembrane region" description="Helical" evidence="8">
    <location>
        <begin position="313"/>
        <end position="330"/>
    </location>
</feature>
<dbReference type="CDD" id="cd06550">
    <property type="entry name" value="TM_ABC_iron-siderophores_like"/>
    <property type="match status" value="2"/>
</dbReference>
<dbReference type="Pfam" id="PF01032">
    <property type="entry name" value="FecCD"/>
    <property type="match status" value="2"/>
</dbReference>
<accession>A0A1G9R3Y0</accession>